<feature type="compositionally biased region" description="Low complexity" evidence="1">
    <location>
        <begin position="105"/>
        <end position="118"/>
    </location>
</feature>
<comment type="caution">
    <text evidence="2">The sequence shown here is derived from an EMBL/GenBank/DDBJ whole genome shotgun (WGS) entry which is preliminary data.</text>
</comment>
<accession>A0A8T0XA32</accession>
<reference evidence="2" key="1">
    <citation type="submission" date="2020-05" db="EMBL/GenBank/DDBJ databases">
        <title>WGS assembly of Panicum virgatum.</title>
        <authorList>
            <person name="Lovell J.T."/>
            <person name="Jenkins J."/>
            <person name="Shu S."/>
            <person name="Juenger T.E."/>
            <person name="Schmutz J."/>
        </authorList>
    </citation>
    <scope>NUCLEOTIDE SEQUENCE</scope>
    <source>
        <strain evidence="2">AP13</strain>
    </source>
</reference>
<evidence type="ECO:0000313" key="3">
    <source>
        <dbReference type="Proteomes" id="UP000823388"/>
    </source>
</evidence>
<feature type="compositionally biased region" description="Pro residues" evidence="1">
    <location>
        <begin position="53"/>
        <end position="66"/>
    </location>
</feature>
<dbReference type="EMBL" id="CM029037">
    <property type="protein sequence ID" value="KAG2655867.1"/>
    <property type="molecule type" value="Genomic_DNA"/>
</dbReference>
<feature type="compositionally biased region" description="Basic residues" evidence="1">
    <location>
        <begin position="126"/>
        <end position="151"/>
    </location>
</feature>
<organism evidence="2 3">
    <name type="scientific">Panicum virgatum</name>
    <name type="common">Blackwell switchgrass</name>
    <dbReference type="NCBI Taxonomy" id="38727"/>
    <lineage>
        <taxon>Eukaryota</taxon>
        <taxon>Viridiplantae</taxon>
        <taxon>Streptophyta</taxon>
        <taxon>Embryophyta</taxon>
        <taxon>Tracheophyta</taxon>
        <taxon>Spermatophyta</taxon>
        <taxon>Magnoliopsida</taxon>
        <taxon>Liliopsida</taxon>
        <taxon>Poales</taxon>
        <taxon>Poaceae</taxon>
        <taxon>PACMAD clade</taxon>
        <taxon>Panicoideae</taxon>
        <taxon>Panicodae</taxon>
        <taxon>Paniceae</taxon>
        <taxon>Panicinae</taxon>
        <taxon>Panicum</taxon>
        <taxon>Panicum sect. Hiantes</taxon>
    </lineage>
</organism>
<feature type="compositionally biased region" description="Basic residues" evidence="1">
    <location>
        <begin position="68"/>
        <end position="104"/>
    </location>
</feature>
<feature type="region of interest" description="Disordered" evidence="1">
    <location>
        <begin position="24"/>
        <end position="151"/>
    </location>
</feature>
<dbReference type="AlphaFoldDB" id="A0A8T0XA32"/>
<sequence length="151" mass="17087">MYLYSLTLQRATGAVCRVRRQRQLQRARHEEVGGVGVGLHAGDRRGPGRHARPPPPGPGAGPPPHAPLGRRLRRHPLARAVPPHRRQQGLPRRRLRLRPPRHPRVLPGPQPLRQGPPGDLRQVRLPPHRPRPAARRRPQGPRALRRRAREA</sequence>
<keyword evidence="3" id="KW-1185">Reference proteome</keyword>
<name>A0A8T0XA32_PANVG</name>
<evidence type="ECO:0000256" key="1">
    <source>
        <dbReference type="SAM" id="MobiDB-lite"/>
    </source>
</evidence>
<protein>
    <submittedName>
        <fullName evidence="2">Uncharacterized protein</fullName>
    </submittedName>
</protein>
<evidence type="ECO:0000313" key="2">
    <source>
        <dbReference type="EMBL" id="KAG2655867.1"/>
    </source>
</evidence>
<proteinExistence type="predicted"/>
<dbReference type="Proteomes" id="UP000823388">
    <property type="component" value="Chromosome 1K"/>
</dbReference>
<gene>
    <name evidence="2" type="ORF">PVAP13_1KG042408</name>
</gene>